<evidence type="ECO:0000256" key="1">
    <source>
        <dbReference type="SAM" id="MobiDB-lite"/>
    </source>
</evidence>
<comment type="caution">
    <text evidence="2">The sequence shown here is derived from an EMBL/GenBank/DDBJ whole genome shotgun (WGS) entry which is preliminary data.</text>
</comment>
<gene>
    <name evidence="2" type="ORF">GCM10009864_41350</name>
</gene>
<dbReference type="EMBL" id="BAAARK010000012">
    <property type="protein sequence ID" value="GAA2667464.1"/>
    <property type="molecule type" value="Genomic_DNA"/>
</dbReference>
<reference evidence="3" key="1">
    <citation type="journal article" date="2019" name="Int. J. Syst. Evol. Microbiol.">
        <title>The Global Catalogue of Microorganisms (GCM) 10K type strain sequencing project: providing services to taxonomists for standard genome sequencing and annotation.</title>
        <authorList>
            <consortium name="The Broad Institute Genomics Platform"/>
            <consortium name="The Broad Institute Genome Sequencing Center for Infectious Disease"/>
            <person name="Wu L."/>
            <person name="Ma J."/>
        </authorList>
    </citation>
    <scope>NUCLEOTIDE SEQUENCE [LARGE SCALE GENOMIC DNA]</scope>
    <source>
        <strain evidence="3">JCM 16374</strain>
    </source>
</reference>
<dbReference type="Proteomes" id="UP001500994">
    <property type="component" value="Unassembled WGS sequence"/>
</dbReference>
<evidence type="ECO:0000313" key="3">
    <source>
        <dbReference type="Proteomes" id="UP001500994"/>
    </source>
</evidence>
<evidence type="ECO:0000313" key="2">
    <source>
        <dbReference type="EMBL" id="GAA2667464.1"/>
    </source>
</evidence>
<sequence length="188" mass="19223">MPPRRRTLRPVVLPRTAPYGPGFRTRGPGRQKPSLLRRRHVVWAMCVHTGATTAVATPVSLGDTERATSARAPPSYGGQNALLPWTEIAMTVPQPPGPPGPTRPDPVPPTPGPNPGPPGPQPGPAPGPVPAPPPGPDPLPPPPLRPEPDPVPPVPTPPTPGPTPGPAPGPRPASTGPLRRDPGTGAFG</sequence>
<organism evidence="2 3">
    <name type="scientific">Streptomyces lunalinharesii</name>
    <dbReference type="NCBI Taxonomy" id="333384"/>
    <lineage>
        <taxon>Bacteria</taxon>
        <taxon>Bacillati</taxon>
        <taxon>Actinomycetota</taxon>
        <taxon>Actinomycetes</taxon>
        <taxon>Kitasatosporales</taxon>
        <taxon>Streptomycetaceae</taxon>
        <taxon>Streptomyces</taxon>
    </lineage>
</organism>
<feature type="region of interest" description="Disordered" evidence="1">
    <location>
        <begin position="90"/>
        <end position="188"/>
    </location>
</feature>
<accession>A0ABP6EKX1</accession>
<proteinExistence type="predicted"/>
<dbReference type="PRINTS" id="PR01217">
    <property type="entry name" value="PRICHEXTENSN"/>
</dbReference>
<protein>
    <submittedName>
        <fullName evidence="2">Uncharacterized protein</fullName>
    </submittedName>
</protein>
<feature type="compositionally biased region" description="Pro residues" evidence="1">
    <location>
        <begin position="93"/>
        <end position="171"/>
    </location>
</feature>
<keyword evidence="3" id="KW-1185">Reference proteome</keyword>
<name>A0ABP6EKX1_9ACTN</name>